<protein>
    <recommendedName>
        <fullName evidence="3">4-hydroxythreonine-4-phosphate dehydrogenase</fullName>
    </recommendedName>
</protein>
<name>A0A967EXK5_9PROT</name>
<dbReference type="SUPFAM" id="SSF51366">
    <property type="entry name" value="Ribulose-phoshate binding barrel"/>
    <property type="match status" value="1"/>
</dbReference>
<comment type="caution">
    <text evidence="1">The sequence shown here is derived from an EMBL/GenBank/DDBJ whole genome shotgun (WGS) entry which is preliminary data.</text>
</comment>
<dbReference type="EMBL" id="JAAQPH010000008">
    <property type="protein sequence ID" value="NIA69272.1"/>
    <property type="molecule type" value="Genomic_DNA"/>
</dbReference>
<dbReference type="InterPro" id="IPR011060">
    <property type="entry name" value="RibuloseP-bd_barrel"/>
</dbReference>
<evidence type="ECO:0000313" key="2">
    <source>
        <dbReference type="Proteomes" id="UP000761264"/>
    </source>
</evidence>
<proteinExistence type="predicted"/>
<dbReference type="Proteomes" id="UP000761264">
    <property type="component" value="Unassembled WGS sequence"/>
</dbReference>
<evidence type="ECO:0008006" key="3">
    <source>
        <dbReference type="Google" id="ProtNLM"/>
    </source>
</evidence>
<gene>
    <name evidence="1" type="ORF">HBA54_11785</name>
</gene>
<evidence type="ECO:0000313" key="1">
    <source>
        <dbReference type="EMBL" id="NIA69272.1"/>
    </source>
</evidence>
<dbReference type="AlphaFoldDB" id="A0A967EXK5"/>
<reference evidence="1" key="1">
    <citation type="submission" date="2020-03" db="EMBL/GenBank/DDBJ databases">
        <title>Genome of Pelagibius litoralis DSM 21314T.</title>
        <authorList>
            <person name="Wang G."/>
        </authorList>
    </citation>
    <scope>NUCLEOTIDE SEQUENCE</scope>
    <source>
        <strain evidence="1">DSM 21314</strain>
    </source>
</reference>
<keyword evidence="2" id="KW-1185">Reference proteome</keyword>
<dbReference type="Gene3D" id="3.20.20.70">
    <property type="entry name" value="Aldolase class I"/>
    <property type="match status" value="1"/>
</dbReference>
<accession>A0A967EXK5</accession>
<dbReference type="InterPro" id="IPR013785">
    <property type="entry name" value="Aldolase_TIM"/>
</dbReference>
<sequence length="221" mass="22853">MDFIFMFTRADQTVQDCLEVFDVVVSAGVKHMGFKDVGVSFDTLVELNRRIKDAGATSYLEVVSTTPEACLNSARAARDIGVDCVMGGTDAAGILSVLDGSGIGYLPFPGRPIGHPTALGGTATDVEADCRKFESLGCSGVDLLAYRATEADPLELVKAARRATQGTLVVAGSVDSPDRIRALAEAGANAFTVGSAAFDGSFSPRKGALASQLGDILEAAA</sequence>
<organism evidence="1 2">
    <name type="scientific">Pelagibius litoralis</name>
    <dbReference type="NCBI Taxonomy" id="374515"/>
    <lineage>
        <taxon>Bacteria</taxon>
        <taxon>Pseudomonadati</taxon>
        <taxon>Pseudomonadota</taxon>
        <taxon>Alphaproteobacteria</taxon>
        <taxon>Rhodospirillales</taxon>
        <taxon>Rhodovibrionaceae</taxon>
        <taxon>Pelagibius</taxon>
    </lineage>
</organism>